<protein>
    <submittedName>
        <fullName evidence="1">Uncharacterized protein</fullName>
    </submittedName>
</protein>
<keyword evidence="2" id="KW-1185">Reference proteome</keyword>
<evidence type="ECO:0000313" key="2">
    <source>
        <dbReference type="Proteomes" id="UP000534590"/>
    </source>
</evidence>
<proteinExistence type="predicted"/>
<dbReference type="EMBL" id="JACIHP010000002">
    <property type="protein sequence ID" value="MBB4490616.1"/>
    <property type="molecule type" value="Genomic_DNA"/>
</dbReference>
<gene>
    <name evidence="1" type="ORF">GGE40_002447</name>
</gene>
<organism evidence="1 2">
    <name type="scientific">Agrobacterium radiobacter</name>
    <dbReference type="NCBI Taxonomy" id="362"/>
    <lineage>
        <taxon>Bacteria</taxon>
        <taxon>Pseudomonadati</taxon>
        <taxon>Pseudomonadota</taxon>
        <taxon>Alphaproteobacteria</taxon>
        <taxon>Hyphomicrobiales</taxon>
        <taxon>Rhizobiaceae</taxon>
        <taxon>Rhizobium/Agrobacterium group</taxon>
        <taxon>Agrobacterium</taxon>
        <taxon>Agrobacterium tumefaciens complex</taxon>
    </lineage>
</organism>
<name>A0ABR6J700_AGRRD</name>
<dbReference type="Proteomes" id="UP000534590">
    <property type="component" value="Unassembled WGS sequence"/>
</dbReference>
<accession>A0ABR6J700</accession>
<comment type="caution">
    <text evidence="1">The sequence shown here is derived from an EMBL/GenBank/DDBJ whole genome shotgun (WGS) entry which is preliminary data.</text>
</comment>
<sequence>MITWDDATIMKLRFTASEIAEILCGEFSRGEIKGEEDFSSALTREMRRALNNMRLEPEFSHGYSPFGSAGPAFTVHATRTTNGFVQSEENLSGADILIGFSVPIAGEEIDKTALIQAKLFREGGAFSNFPSKASEKRRLVRQCIRMRRISPEHSYVFVYSPIGIQFYPAEDVIQAYPTGIDFLDGLTFDEFITRLFTCTVGDHQYQTVHREDFRDELLRLGIKHAFTVEVLPT</sequence>
<dbReference type="RefSeq" id="WP_135522109.1">
    <property type="nucleotide sequence ID" value="NZ_JACIGN010000007.1"/>
</dbReference>
<reference evidence="1 2" key="1">
    <citation type="submission" date="2020-08" db="EMBL/GenBank/DDBJ databases">
        <title>Genomic Encyclopedia of Type Strains, Phase IV (KMG-V): Genome sequencing to study the core and pangenomes of soil and plant-associated prokaryotes.</title>
        <authorList>
            <person name="Whitman W."/>
        </authorList>
    </citation>
    <scope>NUCLEOTIDE SEQUENCE [LARGE SCALE GENOMIC DNA]</scope>
    <source>
        <strain evidence="1 2">SEMIA 461</strain>
    </source>
</reference>
<evidence type="ECO:0000313" key="1">
    <source>
        <dbReference type="EMBL" id="MBB4490616.1"/>
    </source>
</evidence>